<accession>A0A1E5IMQ6</accession>
<evidence type="ECO:0000313" key="2">
    <source>
        <dbReference type="Proteomes" id="UP000095237"/>
    </source>
</evidence>
<gene>
    <name evidence="1" type="ORF">ATZ36_13070</name>
</gene>
<dbReference type="Proteomes" id="UP000095237">
    <property type="component" value="Unassembled WGS sequence"/>
</dbReference>
<dbReference type="EMBL" id="LNVX01000091">
    <property type="protein sequence ID" value="OEG71731.1"/>
    <property type="molecule type" value="Genomic_DNA"/>
</dbReference>
<name>A0A1E5IMQ6_ENDTX</name>
<keyword evidence="2" id="KW-1185">Reference proteome</keyword>
<proteinExistence type="predicted"/>
<protein>
    <submittedName>
        <fullName evidence="1">Uncharacterized protein</fullName>
    </submittedName>
</protein>
<dbReference type="AlphaFoldDB" id="A0A1E5IMQ6"/>
<reference evidence="1 2" key="1">
    <citation type="submission" date="2015-11" db="EMBL/GenBank/DDBJ databases">
        <title>Evidence for parallel genomic evolution in an endosymbiosis of termite gut flagellates.</title>
        <authorList>
            <person name="Zheng H."/>
        </authorList>
    </citation>
    <scope>NUCLEOTIDE SEQUENCE [LARGE SCALE GENOMIC DNA]</scope>
    <source>
        <strain evidence="1 2">CET450</strain>
    </source>
</reference>
<organism evidence="1 2">
    <name type="scientific">Endomicrobium trichonymphae</name>
    <dbReference type="NCBI Taxonomy" id="1408204"/>
    <lineage>
        <taxon>Bacteria</taxon>
        <taxon>Pseudomonadati</taxon>
        <taxon>Elusimicrobiota</taxon>
        <taxon>Endomicrobiia</taxon>
        <taxon>Endomicrobiales</taxon>
        <taxon>Endomicrobiaceae</taxon>
        <taxon>Candidatus Endomicrobiellum</taxon>
    </lineage>
</organism>
<comment type="caution">
    <text evidence="1">The sequence shown here is derived from an EMBL/GenBank/DDBJ whole genome shotgun (WGS) entry which is preliminary data.</text>
</comment>
<sequence length="190" mass="21941">MRKIKNFRINLRIKEILRIIKKLINAVELSVEFEEAVRRCCRFYSRFLVPSAVYETFSKEKLPFVYEKDAPLKWIAESVFFVTIGGDLYEEYEKDERTFGKHTGKIISAVGVDALEQSKNFIQRLISNEAQGENYEISRSVDIPPHLYEMAAGCIPADKIGISAEDGKLNPRYSECGLFYWVPSKKKAKK</sequence>
<evidence type="ECO:0000313" key="1">
    <source>
        <dbReference type="EMBL" id="OEG71731.1"/>
    </source>
</evidence>